<protein>
    <submittedName>
        <fullName evidence="6">APC family permease</fullName>
    </submittedName>
</protein>
<keyword evidence="3 5" id="KW-1133">Transmembrane helix</keyword>
<evidence type="ECO:0000256" key="3">
    <source>
        <dbReference type="ARBA" id="ARBA00022989"/>
    </source>
</evidence>
<evidence type="ECO:0000313" key="6">
    <source>
        <dbReference type="EMBL" id="QJG66951.1"/>
    </source>
</evidence>
<dbReference type="EMBL" id="CP051481">
    <property type="protein sequence ID" value="QJG66951.1"/>
    <property type="molecule type" value="Genomic_DNA"/>
</dbReference>
<evidence type="ECO:0000313" key="7">
    <source>
        <dbReference type="Proteomes" id="UP000501060"/>
    </source>
</evidence>
<keyword evidence="4 5" id="KW-0472">Membrane</keyword>
<sequence>MSDKTKSQKISFFSAMLIVVGGTIGAGIFFVSKQVNGYSQGSLLLAIFCWILAACAIVAMGLALIEIASVRNDNLSLIGWNKVFNSRFIYKGSKNFMVYIYLPLTYFFMPFYVIASFQEGLGAFGNNKFGTEVDWIIWLVISLAMSAYFIIVPAIWSKVGDIQNKAILSVKFIPLALVAILGLALLFSGKSNGFPIKTDSLEISESIKLGESIKTWTGMGAGLGLFLAIAAIFFSFDAFYVAAGISSEMKEPKKTPLAILMGIVVITVVYLLIAIAISVNGGTVSEMTKNLAKLLGKKASDIILGILNLCIAFGILGIINSYSMWSARYVEDLYADGDLPFWQKFYKKLNPNKPWVGVKFGLIIALPISALFVTIGAVAYRGGLIWDDEYGSGMNYVYGFCDLMATWTALFTFAFIAFAIFGAIKNRKTNKIEIKEKKAYFMPCAWIAVIATMLALGVTLLVPFIDLFILAGFDENTKAPALVAAAQDAVEKAKNDPEKLQKAQEALKALVDGNNGLDAARTFFKETLFSRLSIIVVLFIFLGLTFLPTIFEDLMAKKKFGSVAKYEAWKAEQLSK</sequence>
<gene>
    <name evidence="6" type="ORF">HGG69_01270</name>
</gene>
<dbReference type="InterPro" id="IPR050598">
    <property type="entry name" value="AminoAcid_Transporter"/>
</dbReference>
<evidence type="ECO:0000256" key="4">
    <source>
        <dbReference type="ARBA" id="ARBA00023136"/>
    </source>
</evidence>
<keyword evidence="7" id="KW-1185">Reference proteome</keyword>
<feature type="transmembrane region" description="Helical" evidence="5">
    <location>
        <begin position="223"/>
        <end position="245"/>
    </location>
</feature>
<feature type="transmembrane region" description="Helical" evidence="5">
    <location>
        <begin position="356"/>
        <end position="380"/>
    </location>
</feature>
<feature type="transmembrane region" description="Helical" evidence="5">
    <location>
        <begin position="404"/>
        <end position="424"/>
    </location>
</feature>
<feature type="transmembrane region" description="Helical" evidence="5">
    <location>
        <begin position="168"/>
        <end position="187"/>
    </location>
</feature>
<keyword evidence="2 5" id="KW-0812">Transmembrane</keyword>
<feature type="transmembrane region" description="Helical" evidence="5">
    <location>
        <begin position="43"/>
        <end position="65"/>
    </location>
</feature>
<name>A0A858U4I9_9MOLU</name>
<dbReference type="Proteomes" id="UP000501060">
    <property type="component" value="Chromosome"/>
</dbReference>
<dbReference type="PANTHER" id="PTHR11785:SF512">
    <property type="entry name" value="SOBREMESA, ISOFORM B"/>
    <property type="match status" value="1"/>
</dbReference>
<feature type="transmembrane region" description="Helical" evidence="5">
    <location>
        <begin position="445"/>
        <end position="473"/>
    </location>
</feature>
<dbReference type="PANTHER" id="PTHR11785">
    <property type="entry name" value="AMINO ACID TRANSPORTER"/>
    <property type="match status" value="1"/>
</dbReference>
<organism evidence="6 7">
    <name type="scientific">Mycoplasma phocoenae</name>
    <dbReference type="NCBI Taxonomy" id="754517"/>
    <lineage>
        <taxon>Bacteria</taxon>
        <taxon>Bacillati</taxon>
        <taxon>Mycoplasmatota</taxon>
        <taxon>Mollicutes</taxon>
        <taxon>Mycoplasmataceae</taxon>
        <taxon>Mycoplasma</taxon>
    </lineage>
</organism>
<feature type="transmembrane region" description="Helical" evidence="5">
    <location>
        <begin position="299"/>
        <end position="319"/>
    </location>
</feature>
<feature type="transmembrane region" description="Helical" evidence="5">
    <location>
        <begin position="12"/>
        <end position="31"/>
    </location>
</feature>
<dbReference type="AlphaFoldDB" id="A0A858U4I9"/>
<dbReference type="GO" id="GO:0016020">
    <property type="term" value="C:membrane"/>
    <property type="evidence" value="ECO:0007669"/>
    <property type="project" value="UniProtKB-SubCell"/>
</dbReference>
<comment type="subcellular location">
    <subcellularLocation>
        <location evidence="1">Membrane</location>
        <topology evidence="1">Multi-pass membrane protein</topology>
    </subcellularLocation>
</comment>
<feature type="transmembrane region" description="Helical" evidence="5">
    <location>
        <begin position="257"/>
        <end position="279"/>
    </location>
</feature>
<feature type="transmembrane region" description="Helical" evidence="5">
    <location>
        <begin position="532"/>
        <end position="551"/>
    </location>
</feature>
<feature type="transmembrane region" description="Helical" evidence="5">
    <location>
        <begin position="96"/>
        <end position="115"/>
    </location>
</feature>
<accession>A0A858U4I9</accession>
<dbReference type="GO" id="GO:0015179">
    <property type="term" value="F:L-amino acid transmembrane transporter activity"/>
    <property type="evidence" value="ECO:0007669"/>
    <property type="project" value="TreeGrafter"/>
</dbReference>
<dbReference type="PIRSF" id="PIRSF006060">
    <property type="entry name" value="AA_transporter"/>
    <property type="match status" value="1"/>
</dbReference>
<dbReference type="Pfam" id="PF13520">
    <property type="entry name" value="AA_permease_2"/>
    <property type="match status" value="1"/>
</dbReference>
<dbReference type="KEGG" id="mphe:HGG69_01270"/>
<evidence type="ECO:0000256" key="1">
    <source>
        <dbReference type="ARBA" id="ARBA00004141"/>
    </source>
</evidence>
<feature type="transmembrane region" description="Helical" evidence="5">
    <location>
        <begin position="135"/>
        <end position="156"/>
    </location>
</feature>
<evidence type="ECO:0000256" key="2">
    <source>
        <dbReference type="ARBA" id="ARBA00022692"/>
    </source>
</evidence>
<dbReference type="Gene3D" id="1.20.1740.10">
    <property type="entry name" value="Amino acid/polyamine transporter I"/>
    <property type="match status" value="1"/>
</dbReference>
<dbReference type="InterPro" id="IPR002293">
    <property type="entry name" value="AA/rel_permease1"/>
</dbReference>
<dbReference type="RefSeq" id="WP_169605002.1">
    <property type="nucleotide sequence ID" value="NZ_CP051481.1"/>
</dbReference>
<proteinExistence type="predicted"/>
<reference evidence="6 7" key="1">
    <citation type="submission" date="2020-04" db="EMBL/GenBank/DDBJ databases">
        <title>Novel Mycoplasma species detected in Phocoena phocoena (harbor porpoise) from the USA.</title>
        <authorList>
            <person name="Volokhov D.V."/>
        </authorList>
    </citation>
    <scope>NUCLEOTIDE SEQUENCE [LARGE SCALE GENOMIC DNA]</scope>
    <source>
        <strain evidence="6 7">Phocoena C-264-GEN</strain>
    </source>
</reference>
<evidence type="ECO:0000256" key="5">
    <source>
        <dbReference type="SAM" id="Phobius"/>
    </source>
</evidence>